<proteinExistence type="predicted"/>
<keyword evidence="2" id="KW-1003">Cell membrane</keyword>
<comment type="subcellular location">
    <subcellularLocation>
        <location evidence="1">Cell membrane</location>
        <topology evidence="1">Multi-pass membrane protein</topology>
    </subcellularLocation>
</comment>
<feature type="transmembrane region" description="Helical" evidence="6">
    <location>
        <begin position="238"/>
        <end position="261"/>
    </location>
</feature>
<sequence>MAAAAGIAVVSICPQLPPLTSLILCLPLAAWLALKRFYCLLGFTAGLAWGALYGHQLLASQLVADWQQQPLWLEGQVVGLPLTSLQRGQSVTRFQLRLSQPPCIAPQDCRHGLRLVQLNWYQQHSSPQTIIPGQQWRLQVSLKRPYGMANPGGFDYQSWLIQQGVGAVGRVIGNPHNRLIADNNGSVDRWRWWLGGIIDDAANELSHRDIIKALLIGDRRGISPQQWQLFAATGTTHLMVISGLHLGLVTTLVFTVVRALVLLLFPRLPAERCAALVAILFALIYALAAGFTLPTQRALIMISVFMLGLCWRRQFPAGQAMAVALLLCLMHDPLATVSLSFYLSFAAVACLFYGGVGRYPVLGGLEKILLAQGLVFIGLLPVLAIFVGQLGFISPLANMVLVPFFSLVLVPVNFIALLTSLISLPAATVLWQLTDSLLTLSLDYLQLLNSMAVDLNLSIAYRPWPVQVLALLAVLVLLSPTGVPAKYWGGLLLLPLMVYQPTKLAAGDLRVTVLDVGQGLSVVLNTRHHTLVYDVGPSYSAQFDTATAVVVPYLRYLGINRVDRLVLSHGDNDHAGAAAPFIQQVDTRRLFYGDEVLSGLHASASLCTPQSWFWDGVHFEFLQLPGFQRATKSNNRSCVLKVTAGKQRFLLPGDIEAATESRLLNTYPTLLTADVLLAPHHGSASSSSWAFIKRVDPDRVVFSSGYRNQFGHPHPAIVDRYRVLNSAFYLSSQSGALTFTVSHGQMLGPSQYRQQHRRYWLSASE</sequence>
<evidence type="ECO:0000256" key="2">
    <source>
        <dbReference type="ARBA" id="ARBA00022475"/>
    </source>
</evidence>
<dbReference type="KEGG" id="osg:BST96_18070"/>
<dbReference type="GO" id="GO:0030420">
    <property type="term" value="P:establishment of competence for transformation"/>
    <property type="evidence" value="ECO:0007669"/>
    <property type="project" value="InterPro"/>
</dbReference>
<feature type="domain" description="DUF4131" evidence="9">
    <location>
        <begin position="20"/>
        <end position="171"/>
    </location>
</feature>
<dbReference type="InterPro" id="IPR004477">
    <property type="entry name" value="ComEC_N"/>
</dbReference>
<dbReference type="NCBIfam" id="TIGR00360">
    <property type="entry name" value="ComEC_N-term"/>
    <property type="match status" value="1"/>
</dbReference>
<feature type="transmembrane region" description="Helical" evidence="6">
    <location>
        <begin position="273"/>
        <end position="291"/>
    </location>
</feature>
<dbReference type="STRING" id="716816.BST96_18070"/>
<evidence type="ECO:0000256" key="6">
    <source>
        <dbReference type="SAM" id="Phobius"/>
    </source>
</evidence>
<dbReference type="PANTHER" id="PTHR30619:SF1">
    <property type="entry name" value="RECOMBINATION PROTEIN 2"/>
    <property type="match status" value="1"/>
</dbReference>
<dbReference type="Proteomes" id="UP000193450">
    <property type="component" value="Chromosome"/>
</dbReference>
<evidence type="ECO:0000259" key="7">
    <source>
        <dbReference type="Pfam" id="PF00753"/>
    </source>
</evidence>
<organism evidence="10 11">
    <name type="scientific">Oceanicoccus sagamiensis</name>
    <dbReference type="NCBI Taxonomy" id="716816"/>
    <lineage>
        <taxon>Bacteria</taxon>
        <taxon>Pseudomonadati</taxon>
        <taxon>Pseudomonadota</taxon>
        <taxon>Gammaproteobacteria</taxon>
        <taxon>Cellvibrionales</taxon>
        <taxon>Spongiibacteraceae</taxon>
        <taxon>Oceanicoccus</taxon>
    </lineage>
</organism>
<evidence type="ECO:0000256" key="1">
    <source>
        <dbReference type="ARBA" id="ARBA00004651"/>
    </source>
</evidence>
<dbReference type="PANTHER" id="PTHR30619">
    <property type="entry name" value="DNA INTERNALIZATION/COMPETENCE PROTEIN COMEC/REC2"/>
    <property type="match status" value="1"/>
</dbReference>
<evidence type="ECO:0000256" key="4">
    <source>
        <dbReference type="ARBA" id="ARBA00022989"/>
    </source>
</evidence>
<feature type="domain" description="Metallo-beta-lactamase" evidence="7">
    <location>
        <begin position="515"/>
        <end position="701"/>
    </location>
</feature>
<keyword evidence="11" id="KW-1185">Reference proteome</keyword>
<dbReference type="InterPro" id="IPR004797">
    <property type="entry name" value="Competence_ComEC/Rec2"/>
</dbReference>
<keyword evidence="4 6" id="KW-1133">Transmembrane helix</keyword>
<feature type="domain" description="ComEC/Rec2-related protein" evidence="8">
    <location>
        <begin position="214"/>
        <end position="477"/>
    </location>
</feature>
<evidence type="ECO:0000256" key="5">
    <source>
        <dbReference type="ARBA" id="ARBA00023136"/>
    </source>
</evidence>
<dbReference type="SUPFAM" id="SSF56281">
    <property type="entry name" value="Metallo-hydrolase/oxidoreductase"/>
    <property type="match status" value="1"/>
</dbReference>
<feature type="transmembrane region" description="Helical" evidence="6">
    <location>
        <begin position="368"/>
        <end position="388"/>
    </location>
</feature>
<dbReference type="Pfam" id="PF03772">
    <property type="entry name" value="Competence"/>
    <property type="match status" value="1"/>
</dbReference>
<protein>
    <submittedName>
        <fullName evidence="10">DNA internalization-related competence protein ComEC/Rec2</fullName>
    </submittedName>
</protein>
<name>A0A1X9NHG5_9GAMM</name>
<evidence type="ECO:0000256" key="3">
    <source>
        <dbReference type="ARBA" id="ARBA00022692"/>
    </source>
</evidence>
<feature type="transmembrane region" description="Helical" evidence="6">
    <location>
        <begin position="400"/>
        <end position="424"/>
    </location>
</feature>
<dbReference type="Pfam" id="PF13567">
    <property type="entry name" value="DUF4131"/>
    <property type="match status" value="1"/>
</dbReference>
<evidence type="ECO:0000259" key="9">
    <source>
        <dbReference type="Pfam" id="PF13567"/>
    </source>
</evidence>
<dbReference type="InterPro" id="IPR036866">
    <property type="entry name" value="RibonucZ/Hydroxyglut_hydro"/>
</dbReference>
<dbReference type="InterPro" id="IPR025405">
    <property type="entry name" value="DUF4131"/>
</dbReference>
<keyword evidence="5 6" id="KW-0472">Membrane</keyword>
<evidence type="ECO:0000259" key="8">
    <source>
        <dbReference type="Pfam" id="PF03772"/>
    </source>
</evidence>
<evidence type="ECO:0000313" key="11">
    <source>
        <dbReference type="Proteomes" id="UP000193450"/>
    </source>
</evidence>
<dbReference type="InterPro" id="IPR035681">
    <property type="entry name" value="ComA-like_MBL"/>
</dbReference>
<dbReference type="CDD" id="cd07731">
    <property type="entry name" value="ComA-like_MBL-fold"/>
    <property type="match status" value="1"/>
</dbReference>
<dbReference type="AlphaFoldDB" id="A0A1X9NHG5"/>
<dbReference type="Gene3D" id="3.60.15.10">
    <property type="entry name" value="Ribonuclease Z/Hydroxyacylglutathione hydrolase-like"/>
    <property type="match status" value="1"/>
</dbReference>
<reference evidence="10 11" key="1">
    <citation type="submission" date="2016-11" db="EMBL/GenBank/DDBJ databases">
        <title>Trade-off between light-utilization and light-protection in marine flavobacteria.</title>
        <authorList>
            <person name="Kumagai Y."/>
        </authorList>
    </citation>
    <scope>NUCLEOTIDE SEQUENCE [LARGE SCALE GENOMIC DNA]</scope>
    <source>
        <strain evidence="10 11">NBRC 107125</strain>
    </source>
</reference>
<feature type="transmembrane region" description="Helical" evidence="6">
    <location>
        <begin position="468"/>
        <end position="488"/>
    </location>
</feature>
<dbReference type="EMBL" id="CP019343">
    <property type="protein sequence ID" value="ARN75842.1"/>
    <property type="molecule type" value="Genomic_DNA"/>
</dbReference>
<dbReference type="InterPro" id="IPR001279">
    <property type="entry name" value="Metallo-B-lactamas"/>
</dbReference>
<accession>A0A1X9NHG5</accession>
<gene>
    <name evidence="10" type="ORF">BST96_18070</name>
</gene>
<dbReference type="GO" id="GO:0005886">
    <property type="term" value="C:plasma membrane"/>
    <property type="evidence" value="ECO:0007669"/>
    <property type="project" value="UniProtKB-SubCell"/>
</dbReference>
<dbReference type="InterPro" id="IPR052159">
    <property type="entry name" value="Competence_DNA_uptake"/>
</dbReference>
<keyword evidence="3 6" id="KW-0812">Transmembrane</keyword>
<dbReference type="Pfam" id="PF00753">
    <property type="entry name" value="Lactamase_B"/>
    <property type="match status" value="1"/>
</dbReference>
<feature type="transmembrane region" description="Helical" evidence="6">
    <location>
        <begin position="334"/>
        <end position="356"/>
    </location>
</feature>
<dbReference type="NCBIfam" id="TIGR00361">
    <property type="entry name" value="ComEC_Rec2"/>
    <property type="match status" value="1"/>
</dbReference>
<evidence type="ECO:0000313" key="10">
    <source>
        <dbReference type="EMBL" id="ARN75842.1"/>
    </source>
</evidence>